<dbReference type="GO" id="GO:0009228">
    <property type="term" value="P:thiamine biosynthetic process"/>
    <property type="evidence" value="ECO:0007669"/>
    <property type="project" value="UniProtKB-KW"/>
</dbReference>
<dbReference type="PANTHER" id="PTHR30270">
    <property type="entry name" value="THIAMINE-MONOPHOSPHATE KINASE"/>
    <property type="match status" value="1"/>
</dbReference>
<keyword evidence="2" id="KW-0479">Metal-binding</keyword>
<proteinExistence type="inferred from homology"/>
<feature type="binding site" evidence="2">
    <location>
        <position position="123"/>
    </location>
    <ligand>
        <name>Mg(2+)</name>
        <dbReference type="ChEBI" id="CHEBI:18420"/>
        <label>1</label>
    </ligand>
</feature>
<dbReference type="RefSeq" id="WP_215340811.1">
    <property type="nucleotide sequence ID" value="NZ_JAGSGD010000001.1"/>
</dbReference>
<accession>A0A941D3D2</accession>
<feature type="binding site" evidence="2">
    <location>
        <position position="45"/>
    </location>
    <ligand>
        <name>Mg(2+)</name>
        <dbReference type="ChEBI" id="CHEBI:18420"/>
        <label>4</label>
    </ligand>
</feature>
<dbReference type="PIRSF" id="PIRSF005303">
    <property type="entry name" value="Thiam_monoph_kin"/>
    <property type="match status" value="1"/>
</dbReference>
<dbReference type="Proteomes" id="UP000622580">
    <property type="component" value="Unassembled WGS sequence"/>
</dbReference>
<comment type="similarity">
    <text evidence="2">Belongs to the thiamine-monophosphate kinase family.</text>
</comment>
<dbReference type="GO" id="GO:0000287">
    <property type="term" value="F:magnesium ion binding"/>
    <property type="evidence" value="ECO:0007669"/>
    <property type="project" value="UniProtKB-UniRule"/>
</dbReference>
<dbReference type="GO" id="GO:0009229">
    <property type="term" value="P:thiamine diphosphate biosynthetic process"/>
    <property type="evidence" value="ECO:0007669"/>
    <property type="project" value="UniProtKB-UniRule"/>
</dbReference>
<dbReference type="CDD" id="cd02194">
    <property type="entry name" value="ThiL"/>
    <property type="match status" value="1"/>
</dbReference>
<dbReference type="SUPFAM" id="SSF56042">
    <property type="entry name" value="PurM C-terminal domain-like"/>
    <property type="match status" value="1"/>
</dbReference>
<feature type="binding site" evidence="2">
    <location>
        <position position="209"/>
    </location>
    <ligand>
        <name>Mg(2+)</name>
        <dbReference type="ChEBI" id="CHEBI:18420"/>
        <label>3</label>
    </ligand>
</feature>
<keyword evidence="2" id="KW-0067">ATP-binding</keyword>
<dbReference type="GO" id="GO:0005524">
    <property type="term" value="F:ATP binding"/>
    <property type="evidence" value="ECO:0007669"/>
    <property type="project" value="UniProtKB-UniRule"/>
</dbReference>
<dbReference type="InterPro" id="IPR006283">
    <property type="entry name" value="ThiL-like"/>
</dbReference>
<feature type="binding site" evidence="2">
    <location>
        <position position="54"/>
    </location>
    <ligand>
        <name>substrate</name>
    </ligand>
</feature>
<dbReference type="SUPFAM" id="SSF55326">
    <property type="entry name" value="PurM N-terminal domain-like"/>
    <property type="match status" value="1"/>
</dbReference>
<dbReference type="HAMAP" id="MF_02128">
    <property type="entry name" value="TMP_kinase"/>
    <property type="match status" value="1"/>
</dbReference>
<feature type="binding site" evidence="2">
    <location>
        <position position="30"/>
    </location>
    <ligand>
        <name>Mg(2+)</name>
        <dbReference type="ChEBI" id="CHEBI:18420"/>
        <label>3</label>
    </ligand>
</feature>
<keyword evidence="2 5" id="KW-0418">Kinase</keyword>
<dbReference type="PANTHER" id="PTHR30270:SF0">
    <property type="entry name" value="THIAMINE-MONOPHOSPHATE KINASE"/>
    <property type="match status" value="1"/>
</dbReference>
<comment type="caution">
    <text evidence="2">Lacks conserved residue(s) required for the propagation of feature annotation.</text>
</comment>
<evidence type="ECO:0000256" key="2">
    <source>
        <dbReference type="HAMAP-Rule" id="MF_02128"/>
    </source>
</evidence>
<feature type="binding site" evidence="2">
    <location>
        <position position="149"/>
    </location>
    <ligand>
        <name>ATP</name>
        <dbReference type="ChEBI" id="CHEBI:30616"/>
    </ligand>
</feature>
<keyword evidence="2 5" id="KW-0808">Transferase</keyword>
<dbReference type="InterPro" id="IPR010918">
    <property type="entry name" value="PurM-like_C_dom"/>
</dbReference>
<dbReference type="Pfam" id="PF00586">
    <property type="entry name" value="AIRS"/>
    <property type="match status" value="1"/>
</dbReference>
<feature type="binding site" evidence="2">
    <location>
        <position position="30"/>
    </location>
    <ligand>
        <name>Mg(2+)</name>
        <dbReference type="ChEBI" id="CHEBI:18420"/>
        <label>4</label>
    </ligand>
</feature>
<keyword evidence="1 2" id="KW-0784">Thiamine biosynthesis</keyword>
<feature type="binding site" evidence="2">
    <location>
        <position position="75"/>
    </location>
    <ligand>
        <name>Mg(2+)</name>
        <dbReference type="ChEBI" id="CHEBI:18420"/>
        <label>3</label>
    </ligand>
</feature>
<evidence type="ECO:0000313" key="5">
    <source>
        <dbReference type="EMBL" id="MBR7620083.1"/>
    </source>
</evidence>
<feature type="binding site" evidence="2">
    <location>
        <position position="212"/>
    </location>
    <ligand>
        <name>Mg(2+)</name>
        <dbReference type="ChEBI" id="CHEBI:18420"/>
        <label>5</label>
    </ligand>
</feature>
<dbReference type="InterPro" id="IPR016188">
    <property type="entry name" value="PurM-like_N"/>
</dbReference>
<dbReference type="Gene3D" id="3.30.1330.10">
    <property type="entry name" value="PurM-like, N-terminal domain"/>
    <property type="match status" value="1"/>
</dbReference>
<feature type="domain" description="PurM-like N-terminal" evidence="3">
    <location>
        <begin position="29"/>
        <end position="141"/>
    </location>
</feature>
<gene>
    <name evidence="2 5" type="primary">thiL</name>
    <name evidence="5" type="ORF">JKL49_11870</name>
</gene>
<comment type="pathway">
    <text evidence="2">Cofactor biosynthesis; thiamine diphosphate biosynthesis; thiamine diphosphate from thiamine phosphate: step 1/1.</text>
</comment>
<dbReference type="Gene3D" id="3.90.650.10">
    <property type="entry name" value="PurM-like C-terminal domain"/>
    <property type="match status" value="1"/>
</dbReference>
<evidence type="ECO:0000259" key="4">
    <source>
        <dbReference type="Pfam" id="PF02769"/>
    </source>
</evidence>
<comment type="function">
    <text evidence="2">Catalyzes the ATP-dependent phosphorylation of thiamine-monophosphate (TMP) to form thiamine-pyrophosphate (TPP), the active form of vitamin B1.</text>
</comment>
<keyword evidence="2" id="KW-0460">Magnesium</keyword>
<evidence type="ECO:0000256" key="1">
    <source>
        <dbReference type="ARBA" id="ARBA00022977"/>
    </source>
</evidence>
<feature type="binding site" evidence="2">
    <location>
        <position position="264"/>
    </location>
    <ligand>
        <name>substrate</name>
    </ligand>
</feature>
<evidence type="ECO:0000259" key="3">
    <source>
        <dbReference type="Pfam" id="PF00586"/>
    </source>
</evidence>
<dbReference type="EMBL" id="JAGSGD010000001">
    <property type="protein sequence ID" value="MBR7620083.1"/>
    <property type="molecule type" value="Genomic_DNA"/>
</dbReference>
<feature type="binding site" evidence="2">
    <location>
        <position position="310"/>
    </location>
    <ligand>
        <name>substrate</name>
    </ligand>
</feature>
<name>A0A941D3D2_9CAUL</name>
<dbReference type="InterPro" id="IPR036921">
    <property type="entry name" value="PurM-like_N_sf"/>
</dbReference>
<comment type="miscellaneous">
    <text evidence="2">Reaction mechanism of ThiL seems to utilize a direct, inline transfer of the gamma-phosphate of ATP to TMP rather than a phosphorylated enzyme intermediate.</text>
</comment>
<feature type="binding site" evidence="2">
    <location>
        <position position="75"/>
    </location>
    <ligand>
        <name>Mg(2+)</name>
        <dbReference type="ChEBI" id="CHEBI:18420"/>
        <label>2</label>
    </ligand>
</feature>
<dbReference type="InterPro" id="IPR036676">
    <property type="entry name" value="PurM-like_C_sf"/>
</dbReference>
<feature type="binding site" evidence="2">
    <location>
        <position position="75"/>
    </location>
    <ligand>
        <name>Mg(2+)</name>
        <dbReference type="ChEBI" id="CHEBI:18420"/>
        <label>4</label>
    </ligand>
</feature>
<evidence type="ECO:0000313" key="6">
    <source>
        <dbReference type="Proteomes" id="UP000622580"/>
    </source>
</evidence>
<reference evidence="5" key="1">
    <citation type="submission" date="2021-04" db="EMBL/GenBank/DDBJ databases">
        <title>Draft genome assembly of strain Phenylobacterium sp. 20VBR1 using MiniION and Illumina platforms.</title>
        <authorList>
            <person name="Thomas F.A."/>
            <person name="Krishnan K.P."/>
            <person name="Sinha R.K."/>
        </authorList>
    </citation>
    <scope>NUCLEOTIDE SEQUENCE</scope>
    <source>
        <strain evidence="5">20VBR1</strain>
    </source>
</reference>
<feature type="binding site" evidence="2">
    <location>
        <begin position="122"/>
        <end position="123"/>
    </location>
    <ligand>
        <name>ATP</name>
        <dbReference type="ChEBI" id="CHEBI:30616"/>
    </ligand>
</feature>
<comment type="caution">
    <text evidence="5">The sequence shown here is derived from an EMBL/GenBank/DDBJ whole genome shotgun (WGS) entry which is preliminary data.</text>
</comment>
<dbReference type="GO" id="GO:0009030">
    <property type="term" value="F:thiamine-phosphate kinase activity"/>
    <property type="evidence" value="ECO:0007669"/>
    <property type="project" value="UniProtKB-UniRule"/>
</dbReference>
<protein>
    <recommendedName>
        <fullName evidence="2">Thiamine-monophosphate kinase</fullName>
        <shortName evidence="2">TMP kinase</shortName>
        <shortName evidence="2">Thiamine-phosphate kinase</shortName>
        <ecNumber evidence="2">2.7.4.16</ecNumber>
    </recommendedName>
</protein>
<dbReference type="Pfam" id="PF02769">
    <property type="entry name" value="AIRS_C"/>
    <property type="match status" value="1"/>
</dbReference>
<organism evidence="5 6">
    <name type="scientific">Phenylobacterium glaciei</name>
    <dbReference type="NCBI Taxonomy" id="2803784"/>
    <lineage>
        <taxon>Bacteria</taxon>
        <taxon>Pseudomonadati</taxon>
        <taxon>Pseudomonadota</taxon>
        <taxon>Alphaproteobacteria</taxon>
        <taxon>Caulobacterales</taxon>
        <taxon>Caulobacteraceae</taxon>
        <taxon>Phenylobacterium</taxon>
    </lineage>
</organism>
<feature type="binding site" evidence="2">
    <location>
        <position position="211"/>
    </location>
    <ligand>
        <name>ATP</name>
        <dbReference type="ChEBI" id="CHEBI:30616"/>
    </ligand>
</feature>
<sequence length="313" mass="33376">MSAPDEFEQIARLFRPLTRGAAEAFDLLDDAAAIPSRPGFDLVVTKDALVAGVHFQPDDPPDIVARKLLRSNLSDLAAKGAEPYGYFLMTAWPAGFGWKQRQEFARGLDEDGLAFDVILLGGDTVSTPGPLMVSMTLLGWVPSGTMIRRGGAKAGDLLLVSGPIGDGWLDWGPGWGQLDRRWLPDAHRLPNPRLDLREALRAHASAAADVSDGLVADAGHIALASGLGLRLDLERMPLSKPARAWLATQDDQVAALLSLATGGDDYEIVCTAPADHPELIGLTVIGEMVEGEGIEVRVGDQVIDPGQGGWTHK</sequence>
<dbReference type="NCBIfam" id="TIGR01379">
    <property type="entry name" value="thiL"/>
    <property type="match status" value="1"/>
</dbReference>
<feature type="binding site" evidence="2">
    <location>
        <position position="47"/>
    </location>
    <ligand>
        <name>Mg(2+)</name>
        <dbReference type="ChEBI" id="CHEBI:18420"/>
        <label>2</label>
    </ligand>
</feature>
<dbReference type="AlphaFoldDB" id="A0A941D3D2"/>
<dbReference type="EC" id="2.7.4.16" evidence="2"/>
<keyword evidence="2" id="KW-0547">Nucleotide-binding</keyword>
<keyword evidence="6" id="KW-1185">Reference proteome</keyword>
<feature type="domain" description="PurM-like C-terminal" evidence="4">
    <location>
        <begin position="153"/>
        <end position="298"/>
    </location>
</feature>
<feature type="binding site" evidence="2">
    <location>
        <position position="47"/>
    </location>
    <ligand>
        <name>Mg(2+)</name>
        <dbReference type="ChEBI" id="CHEBI:18420"/>
        <label>1</label>
    </ligand>
</feature>
<comment type="catalytic activity">
    <reaction evidence="2">
        <text>thiamine phosphate + ATP = thiamine diphosphate + ADP</text>
        <dbReference type="Rhea" id="RHEA:15913"/>
        <dbReference type="ChEBI" id="CHEBI:30616"/>
        <dbReference type="ChEBI" id="CHEBI:37575"/>
        <dbReference type="ChEBI" id="CHEBI:58937"/>
        <dbReference type="ChEBI" id="CHEBI:456216"/>
        <dbReference type="EC" id="2.7.4.16"/>
    </reaction>
</comment>